<keyword evidence="1" id="KW-0812">Transmembrane</keyword>
<feature type="transmembrane region" description="Helical" evidence="1">
    <location>
        <begin position="76"/>
        <end position="93"/>
    </location>
</feature>
<organism evidence="2 3">
    <name type="scientific">Cotesia glomerata</name>
    <name type="common">Lepidopteran parasitic wasp</name>
    <name type="synonym">Apanteles glomeratus</name>
    <dbReference type="NCBI Taxonomy" id="32391"/>
    <lineage>
        <taxon>Eukaryota</taxon>
        <taxon>Metazoa</taxon>
        <taxon>Ecdysozoa</taxon>
        <taxon>Arthropoda</taxon>
        <taxon>Hexapoda</taxon>
        <taxon>Insecta</taxon>
        <taxon>Pterygota</taxon>
        <taxon>Neoptera</taxon>
        <taxon>Endopterygota</taxon>
        <taxon>Hymenoptera</taxon>
        <taxon>Apocrita</taxon>
        <taxon>Ichneumonoidea</taxon>
        <taxon>Braconidae</taxon>
        <taxon>Microgastrinae</taxon>
        <taxon>Cotesia</taxon>
    </lineage>
</organism>
<keyword evidence="1" id="KW-1133">Transmembrane helix</keyword>
<name>A0AAV7J3J8_COTGL</name>
<proteinExistence type="predicted"/>
<comment type="caution">
    <text evidence="2">The sequence shown here is derived from an EMBL/GenBank/DDBJ whole genome shotgun (WGS) entry which is preliminary data.</text>
</comment>
<gene>
    <name evidence="2" type="ORF">KQX54_010106</name>
</gene>
<keyword evidence="1" id="KW-0472">Membrane</keyword>
<evidence type="ECO:0000313" key="2">
    <source>
        <dbReference type="EMBL" id="KAH0567455.1"/>
    </source>
</evidence>
<dbReference type="Proteomes" id="UP000826195">
    <property type="component" value="Unassembled WGS sequence"/>
</dbReference>
<feature type="transmembrane region" description="Helical" evidence="1">
    <location>
        <begin position="47"/>
        <end position="64"/>
    </location>
</feature>
<dbReference type="AlphaFoldDB" id="A0AAV7J3J8"/>
<accession>A0AAV7J3J8</accession>
<sequence length="108" mass="12638">MGSFPVASPDIAKRAEFVRSQLENLRINSPGNKRNFYSCKIKPIKRGHYYAALLIAIVQVKAYIFGERVSALLVDVQHYLLFLIAIMGMWMVLEKWSQREKGKRWWYS</sequence>
<evidence type="ECO:0000313" key="3">
    <source>
        <dbReference type="Proteomes" id="UP000826195"/>
    </source>
</evidence>
<keyword evidence="3" id="KW-1185">Reference proteome</keyword>
<evidence type="ECO:0000256" key="1">
    <source>
        <dbReference type="SAM" id="Phobius"/>
    </source>
</evidence>
<protein>
    <submittedName>
        <fullName evidence="2">Uncharacterized protein</fullName>
    </submittedName>
</protein>
<reference evidence="2 3" key="1">
    <citation type="journal article" date="2021" name="J. Hered.">
        <title>A chromosome-level genome assembly of the parasitoid wasp, Cotesia glomerata (Hymenoptera: Braconidae).</title>
        <authorList>
            <person name="Pinto B.J."/>
            <person name="Weis J.J."/>
            <person name="Gamble T."/>
            <person name="Ode P.J."/>
            <person name="Paul R."/>
            <person name="Zaspel J.M."/>
        </authorList>
    </citation>
    <scope>NUCLEOTIDE SEQUENCE [LARGE SCALE GENOMIC DNA]</scope>
    <source>
        <strain evidence="2">CgM1</strain>
    </source>
</reference>
<dbReference type="EMBL" id="JAHXZJ010000001">
    <property type="protein sequence ID" value="KAH0567455.1"/>
    <property type="molecule type" value="Genomic_DNA"/>
</dbReference>